<evidence type="ECO:0000313" key="2">
    <source>
        <dbReference type="Proteomes" id="UP001311232"/>
    </source>
</evidence>
<reference evidence="1 2" key="1">
    <citation type="submission" date="2021-06" db="EMBL/GenBank/DDBJ databases">
        <authorList>
            <person name="Palmer J.M."/>
        </authorList>
    </citation>
    <scope>NUCLEOTIDE SEQUENCE [LARGE SCALE GENOMIC DNA]</scope>
    <source>
        <strain evidence="1 2">MEX-2019</strain>
        <tissue evidence="1">Muscle</tissue>
    </source>
</reference>
<dbReference type="AlphaFoldDB" id="A0AAV9R4S1"/>
<dbReference type="EMBL" id="JAHHUM010002327">
    <property type="protein sequence ID" value="KAK5604751.1"/>
    <property type="molecule type" value="Genomic_DNA"/>
</dbReference>
<accession>A0AAV9R4S1</accession>
<evidence type="ECO:0000313" key="1">
    <source>
        <dbReference type="EMBL" id="KAK5604751.1"/>
    </source>
</evidence>
<proteinExistence type="predicted"/>
<sequence length="139" mass="15726">MSISFSLERFLADPSPELIDGCRKCELLQIVEHFKLQVPKQVLKGDLKALIVDRLVCLESLICLRLLQCQPKRPYLWRTSKMVQEGSDQGKTPPLLVFSPSSLLPHLSLCQASVFLLISVSVSVTIEIFPKKFTIKFLL</sequence>
<comment type="caution">
    <text evidence="1">The sequence shown here is derived from an EMBL/GenBank/DDBJ whole genome shotgun (WGS) entry which is preliminary data.</text>
</comment>
<keyword evidence="2" id="KW-1185">Reference proteome</keyword>
<name>A0AAV9R4S1_9TELE</name>
<dbReference type="Proteomes" id="UP001311232">
    <property type="component" value="Unassembled WGS sequence"/>
</dbReference>
<organism evidence="1 2">
    <name type="scientific">Crenichthys baileyi</name>
    <name type="common">White River springfish</name>
    <dbReference type="NCBI Taxonomy" id="28760"/>
    <lineage>
        <taxon>Eukaryota</taxon>
        <taxon>Metazoa</taxon>
        <taxon>Chordata</taxon>
        <taxon>Craniata</taxon>
        <taxon>Vertebrata</taxon>
        <taxon>Euteleostomi</taxon>
        <taxon>Actinopterygii</taxon>
        <taxon>Neopterygii</taxon>
        <taxon>Teleostei</taxon>
        <taxon>Neoteleostei</taxon>
        <taxon>Acanthomorphata</taxon>
        <taxon>Ovalentaria</taxon>
        <taxon>Atherinomorphae</taxon>
        <taxon>Cyprinodontiformes</taxon>
        <taxon>Goodeidae</taxon>
        <taxon>Crenichthys</taxon>
    </lineage>
</organism>
<gene>
    <name evidence="1" type="ORF">CRENBAI_011462</name>
</gene>
<protein>
    <submittedName>
        <fullName evidence="1">Uncharacterized protein</fullName>
    </submittedName>
</protein>